<accession>A0A388JL04</accession>
<evidence type="ECO:0000313" key="3">
    <source>
        <dbReference type="Proteomes" id="UP000265515"/>
    </source>
</evidence>
<feature type="region of interest" description="Disordered" evidence="1">
    <location>
        <begin position="184"/>
        <end position="203"/>
    </location>
</feature>
<feature type="compositionally biased region" description="Basic and acidic residues" evidence="1">
    <location>
        <begin position="184"/>
        <end position="199"/>
    </location>
</feature>
<reference evidence="2 3" key="1">
    <citation type="journal article" date="2018" name="Cell">
        <title>The Chara Genome: Secondary Complexity and Implications for Plant Terrestrialization.</title>
        <authorList>
            <person name="Nishiyama T."/>
            <person name="Sakayama H."/>
            <person name="Vries J.D."/>
            <person name="Buschmann H."/>
            <person name="Saint-Marcoux D."/>
            <person name="Ullrich K.K."/>
            <person name="Haas F.B."/>
            <person name="Vanderstraeten L."/>
            <person name="Becker D."/>
            <person name="Lang D."/>
            <person name="Vosolsobe S."/>
            <person name="Rombauts S."/>
            <person name="Wilhelmsson P.K.I."/>
            <person name="Janitza P."/>
            <person name="Kern R."/>
            <person name="Heyl A."/>
            <person name="Rumpler F."/>
            <person name="Villalobos L.I.A.C."/>
            <person name="Clay J.M."/>
            <person name="Skokan R."/>
            <person name="Toyoda A."/>
            <person name="Suzuki Y."/>
            <person name="Kagoshima H."/>
            <person name="Schijlen E."/>
            <person name="Tajeshwar N."/>
            <person name="Catarino B."/>
            <person name="Hetherington A.J."/>
            <person name="Saltykova A."/>
            <person name="Bonnot C."/>
            <person name="Breuninger H."/>
            <person name="Symeonidi A."/>
            <person name="Radhakrishnan G.V."/>
            <person name="Van Nieuwerburgh F."/>
            <person name="Deforce D."/>
            <person name="Chang C."/>
            <person name="Karol K.G."/>
            <person name="Hedrich R."/>
            <person name="Ulvskov P."/>
            <person name="Glockner G."/>
            <person name="Delwiche C.F."/>
            <person name="Petrasek J."/>
            <person name="Van de Peer Y."/>
            <person name="Friml J."/>
            <person name="Beilby M."/>
            <person name="Dolan L."/>
            <person name="Kohara Y."/>
            <person name="Sugano S."/>
            <person name="Fujiyama A."/>
            <person name="Delaux P.-M."/>
            <person name="Quint M."/>
            <person name="TheiBen G."/>
            <person name="Hagemann M."/>
            <person name="Harholt J."/>
            <person name="Dunand C."/>
            <person name="Zachgo S."/>
            <person name="Langdale J."/>
            <person name="Maumus F."/>
            <person name="Straeten D.V.D."/>
            <person name="Gould S.B."/>
            <person name="Rensing S.A."/>
        </authorList>
    </citation>
    <scope>NUCLEOTIDE SEQUENCE [LARGE SCALE GENOMIC DNA]</scope>
    <source>
        <strain evidence="2 3">S276</strain>
    </source>
</reference>
<feature type="compositionally biased region" description="Polar residues" evidence="1">
    <location>
        <begin position="19"/>
        <end position="42"/>
    </location>
</feature>
<dbReference type="Gramene" id="GBG47818">
    <property type="protein sequence ID" value="GBG47818"/>
    <property type="gene ID" value="CBR_g90480"/>
</dbReference>
<evidence type="ECO:0000256" key="1">
    <source>
        <dbReference type="SAM" id="MobiDB-lite"/>
    </source>
</evidence>
<sequence>MRECPQRPYGFRPPPATGANATSVLALTAPSGTPATVTNHVPSSSRSIGSSFGYQPRPRTNWWKENQERLDKVYNKFVQDEESEKRKKELEEMEKKKKEEDDRRNEWKKERERLETEMAYRLDKRFEELGLKKKEVPNGNSQSEEMMRLKHENEELLKKINGGGNEFGKNDELARLRCENEDLRRKVSGEGSSQRDGEGMSRLQQEIYELHKLVGSKQSDDDEIFALKQELSELKQ</sequence>
<gene>
    <name evidence="2" type="ORF">CBR_g90480</name>
</gene>
<name>A0A388JL04_CHABU</name>
<dbReference type="Proteomes" id="UP000265515">
    <property type="component" value="Unassembled WGS sequence"/>
</dbReference>
<keyword evidence="3" id="KW-1185">Reference proteome</keyword>
<dbReference type="EMBL" id="BFEA01011263">
    <property type="protein sequence ID" value="GBG47818.1"/>
    <property type="molecule type" value="Genomic_DNA"/>
</dbReference>
<organism evidence="2 3">
    <name type="scientific">Chara braunii</name>
    <name type="common">Braun's stonewort</name>
    <dbReference type="NCBI Taxonomy" id="69332"/>
    <lineage>
        <taxon>Eukaryota</taxon>
        <taxon>Viridiplantae</taxon>
        <taxon>Streptophyta</taxon>
        <taxon>Charophyceae</taxon>
        <taxon>Charales</taxon>
        <taxon>Characeae</taxon>
        <taxon>Chara</taxon>
    </lineage>
</organism>
<feature type="region of interest" description="Disordered" evidence="1">
    <location>
        <begin position="1"/>
        <end position="59"/>
    </location>
</feature>
<feature type="compositionally biased region" description="Basic and acidic residues" evidence="1">
    <location>
        <begin position="83"/>
        <end position="111"/>
    </location>
</feature>
<comment type="caution">
    <text evidence="2">The sequence shown here is derived from an EMBL/GenBank/DDBJ whole genome shotgun (WGS) entry which is preliminary data.</text>
</comment>
<evidence type="ECO:0000313" key="2">
    <source>
        <dbReference type="EMBL" id="GBG47818.1"/>
    </source>
</evidence>
<dbReference type="AlphaFoldDB" id="A0A388JL04"/>
<protein>
    <submittedName>
        <fullName evidence="2">Uncharacterized protein</fullName>
    </submittedName>
</protein>
<proteinExistence type="predicted"/>
<feature type="non-terminal residue" evidence="2">
    <location>
        <position position="236"/>
    </location>
</feature>
<feature type="region of interest" description="Disordered" evidence="1">
    <location>
        <begin position="77"/>
        <end position="111"/>
    </location>
</feature>